<dbReference type="EMBL" id="JBBEGN010000008">
    <property type="protein sequence ID" value="MEJ2869538.1"/>
    <property type="molecule type" value="Genomic_DNA"/>
</dbReference>
<evidence type="ECO:0000256" key="1">
    <source>
        <dbReference type="SAM" id="Phobius"/>
    </source>
</evidence>
<sequence length="235" mass="24123">MADTRPTGPSGSPLVGRGDADMHAAVTRSLLGYGLLAGPLYVVSALVQGLVRDGFDLTRHDVSLLANGPGGWVQIATFVVCGLMTIAAGVGMHRSLRVLDGGRRAWSGWLVVGYGIGLVGAGAFVADPINGFPPGAPEGGVEVPSIGGLGHIAFAGLGFLCLIVACFVVPTSRPWFGRVTGIVFLIGFAGVTTGSSSPVVVIGFWVAVILAWTWLAVTSLELYRRTPLLTPAGVS</sequence>
<keyword evidence="3" id="KW-1185">Reference proteome</keyword>
<reference evidence="2 3" key="1">
    <citation type="submission" date="2024-03" db="EMBL/GenBank/DDBJ databases">
        <title>Actinomycetospora sp. OC33-EN08, a novel actinomycete isolated from wild orchid (Aerides multiflora).</title>
        <authorList>
            <person name="Suriyachadkun C."/>
        </authorList>
    </citation>
    <scope>NUCLEOTIDE SEQUENCE [LARGE SCALE GENOMIC DNA]</scope>
    <source>
        <strain evidence="2 3">OC33-EN08</strain>
    </source>
</reference>
<feature type="transmembrane region" description="Helical" evidence="1">
    <location>
        <begin position="146"/>
        <end position="168"/>
    </location>
</feature>
<dbReference type="RefSeq" id="WP_337696118.1">
    <property type="nucleotide sequence ID" value="NZ_JBBEGN010000008.1"/>
</dbReference>
<evidence type="ECO:0000313" key="3">
    <source>
        <dbReference type="Proteomes" id="UP001385809"/>
    </source>
</evidence>
<feature type="transmembrane region" description="Helical" evidence="1">
    <location>
        <begin position="175"/>
        <end position="193"/>
    </location>
</feature>
<comment type="caution">
    <text evidence="2">The sequence shown here is derived from an EMBL/GenBank/DDBJ whole genome shotgun (WGS) entry which is preliminary data.</text>
</comment>
<dbReference type="Pfam" id="PF06197">
    <property type="entry name" value="DUF998"/>
    <property type="match status" value="1"/>
</dbReference>
<accession>A0ABU8MQE9</accession>
<keyword evidence="1" id="KW-0472">Membrane</keyword>
<feature type="transmembrane region" description="Helical" evidence="1">
    <location>
        <begin position="30"/>
        <end position="51"/>
    </location>
</feature>
<keyword evidence="1" id="KW-0812">Transmembrane</keyword>
<proteinExistence type="predicted"/>
<feature type="transmembrane region" description="Helical" evidence="1">
    <location>
        <begin position="71"/>
        <end position="93"/>
    </location>
</feature>
<feature type="transmembrane region" description="Helical" evidence="1">
    <location>
        <begin position="105"/>
        <end position="126"/>
    </location>
</feature>
<organism evidence="2 3">
    <name type="scientific">Actinomycetospora aurantiaca</name>
    <dbReference type="NCBI Taxonomy" id="3129233"/>
    <lineage>
        <taxon>Bacteria</taxon>
        <taxon>Bacillati</taxon>
        <taxon>Actinomycetota</taxon>
        <taxon>Actinomycetes</taxon>
        <taxon>Pseudonocardiales</taxon>
        <taxon>Pseudonocardiaceae</taxon>
        <taxon>Actinomycetospora</taxon>
    </lineage>
</organism>
<feature type="transmembrane region" description="Helical" evidence="1">
    <location>
        <begin position="199"/>
        <end position="217"/>
    </location>
</feature>
<dbReference type="Proteomes" id="UP001385809">
    <property type="component" value="Unassembled WGS sequence"/>
</dbReference>
<keyword evidence="1" id="KW-1133">Transmembrane helix</keyword>
<protein>
    <submittedName>
        <fullName evidence="2">DUF998 domain-containing protein</fullName>
    </submittedName>
</protein>
<evidence type="ECO:0000313" key="2">
    <source>
        <dbReference type="EMBL" id="MEJ2869538.1"/>
    </source>
</evidence>
<gene>
    <name evidence="2" type="ORF">WCD74_17310</name>
</gene>
<name>A0ABU8MQE9_9PSEU</name>
<dbReference type="InterPro" id="IPR009339">
    <property type="entry name" value="DUF998"/>
</dbReference>